<reference evidence="1" key="1">
    <citation type="submission" date="2021-01" db="EMBL/GenBank/DDBJ databases">
        <authorList>
            <person name="Corre E."/>
            <person name="Pelletier E."/>
            <person name="Niang G."/>
            <person name="Scheremetjew M."/>
            <person name="Finn R."/>
            <person name="Kale V."/>
            <person name="Holt S."/>
            <person name="Cochrane G."/>
            <person name="Meng A."/>
            <person name="Brown T."/>
            <person name="Cohen L."/>
        </authorList>
    </citation>
    <scope>NUCLEOTIDE SEQUENCE</scope>
</reference>
<accession>A0A7S1FC23</accession>
<name>A0A7S1FC23_NOCSC</name>
<sequence length="127" mass="14208">MSRENGDLRRLLNSSSQELGALRAQLDPRTPPESQVTSTILVQQQSLATAGPTRSWLEHAQREIPGQSMRIIFPGEAPLIDTVLEASPDMGGDSVVCPSKQEVQTLQEQLRTFMLENEDLRIQARRR</sequence>
<proteinExistence type="predicted"/>
<organism evidence="1">
    <name type="scientific">Noctiluca scintillans</name>
    <name type="common">Sea sparkle</name>
    <name type="synonym">Red tide dinoflagellate</name>
    <dbReference type="NCBI Taxonomy" id="2966"/>
    <lineage>
        <taxon>Eukaryota</taxon>
        <taxon>Sar</taxon>
        <taxon>Alveolata</taxon>
        <taxon>Dinophyceae</taxon>
        <taxon>Noctilucales</taxon>
        <taxon>Noctilucaceae</taxon>
        <taxon>Noctiluca</taxon>
    </lineage>
</organism>
<gene>
    <name evidence="1" type="ORF">NSCI0253_LOCUS30462</name>
</gene>
<evidence type="ECO:0000313" key="1">
    <source>
        <dbReference type="EMBL" id="CAD8856110.1"/>
    </source>
</evidence>
<dbReference type="EMBL" id="HBFQ01042999">
    <property type="protein sequence ID" value="CAD8856110.1"/>
    <property type="molecule type" value="Transcribed_RNA"/>
</dbReference>
<dbReference type="AlphaFoldDB" id="A0A7S1FC23"/>
<protein>
    <submittedName>
        <fullName evidence="1">Uncharacterized protein</fullName>
    </submittedName>
</protein>